<proteinExistence type="predicted"/>
<evidence type="ECO:0000256" key="6">
    <source>
        <dbReference type="SAM" id="MobiDB-lite"/>
    </source>
</evidence>
<dbReference type="GO" id="GO:0003779">
    <property type="term" value="F:actin binding"/>
    <property type="evidence" value="ECO:0007669"/>
    <property type="project" value="UniProtKB-KW"/>
</dbReference>
<dbReference type="Pfam" id="PF16300">
    <property type="entry name" value="WD40_4"/>
    <property type="match status" value="1"/>
</dbReference>
<gene>
    <name evidence="8" type="ORF">ONB1V03_LOCUS21975</name>
</gene>
<feature type="non-terminal residue" evidence="8">
    <location>
        <position position="229"/>
    </location>
</feature>
<accession>A0A7R9MSL2</accession>
<feature type="domain" description="DUF1899" evidence="7">
    <location>
        <begin position="155"/>
        <end position="220"/>
    </location>
</feature>
<dbReference type="SMART" id="SM01167">
    <property type="entry name" value="DUF1900"/>
    <property type="match status" value="1"/>
</dbReference>
<dbReference type="InterPro" id="IPR015505">
    <property type="entry name" value="Coronin"/>
</dbReference>
<sequence>NRVVLLGADSIAPVSYRVPRKSYREFHSDLFPETKSPDSNISLTDWLQKNDNKIPTISLNPGINNHEKLVRLGKTLGTDIKVEASDEEVEQFLEVCQKDGIDVDASLKNIIENSRSNEMDFNSNQTNRNNNNSNTSSNGVSVPSPRPPPQPQRRGFTIRTTKFRHLKGTIAGRETHITNFNGLSKTIPGECDAFKANSKFAAVPIGPTCNQLAVLNVGKGQRLPGGVIP</sequence>
<keyword evidence="5" id="KW-0009">Actin-binding</keyword>
<dbReference type="EMBL" id="OC960717">
    <property type="protein sequence ID" value="CAD7665418.1"/>
    <property type="molecule type" value="Genomic_DNA"/>
</dbReference>
<dbReference type="Proteomes" id="UP000728032">
    <property type="component" value="Unassembled WGS sequence"/>
</dbReference>
<dbReference type="GO" id="GO:0005737">
    <property type="term" value="C:cytoplasm"/>
    <property type="evidence" value="ECO:0007669"/>
    <property type="project" value="UniProtKB-SubCell"/>
</dbReference>
<evidence type="ECO:0000256" key="2">
    <source>
        <dbReference type="ARBA" id="ARBA00022490"/>
    </source>
</evidence>
<evidence type="ECO:0000256" key="5">
    <source>
        <dbReference type="ARBA" id="ARBA00023203"/>
    </source>
</evidence>
<feature type="region of interest" description="Disordered" evidence="6">
    <location>
        <begin position="116"/>
        <end position="156"/>
    </location>
</feature>
<dbReference type="SMART" id="SM01166">
    <property type="entry name" value="DUF1899"/>
    <property type="match status" value="1"/>
</dbReference>
<keyword evidence="3" id="KW-0853">WD repeat</keyword>
<evidence type="ECO:0000259" key="7">
    <source>
        <dbReference type="SMART" id="SM01166"/>
    </source>
</evidence>
<comment type="subcellular location">
    <subcellularLocation>
        <location evidence="1">Cytoplasm</location>
    </subcellularLocation>
</comment>
<protein>
    <recommendedName>
        <fullName evidence="7">DUF1899 domain-containing protein</fullName>
    </recommendedName>
</protein>
<dbReference type="Pfam" id="PF08953">
    <property type="entry name" value="DUF1899"/>
    <property type="match status" value="1"/>
</dbReference>
<feature type="non-terminal residue" evidence="8">
    <location>
        <position position="1"/>
    </location>
</feature>
<name>A0A7R9MSL2_9ACAR</name>
<dbReference type="OrthoDB" id="1850764at2759"/>
<evidence type="ECO:0000313" key="8">
    <source>
        <dbReference type="EMBL" id="CAD7665418.1"/>
    </source>
</evidence>
<dbReference type="PANTHER" id="PTHR10856:SF20">
    <property type="entry name" value="CORONIN-7"/>
    <property type="match status" value="1"/>
</dbReference>
<keyword evidence="2" id="KW-0963">Cytoplasm</keyword>
<organism evidence="8">
    <name type="scientific">Oppiella nova</name>
    <dbReference type="NCBI Taxonomy" id="334625"/>
    <lineage>
        <taxon>Eukaryota</taxon>
        <taxon>Metazoa</taxon>
        <taxon>Ecdysozoa</taxon>
        <taxon>Arthropoda</taxon>
        <taxon>Chelicerata</taxon>
        <taxon>Arachnida</taxon>
        <taxon>Acari</taxon>
        <taxon>Acariformes</taxon>
        <taxon>Sarcoptiformes</taxon>
        <taxon>Oribatida</taxon>
        <taxon>Brachypylina</taxon>
        <taxon>Oppioidea</taxon>
        <taxon>Oppiidae</taxon>
        <taxon>Oppiella</taxon>
    </lineage>
</organism>
<evidence type="ECO:0000256" key="1">
    <source>
        <dbReference type="ARBA" id="ARBA00004496"/>
    </source>
</evidence>
<feature type="compositionally biased region" description="Low complexity" evidence="6">
    <location>
        <begin position="122"/>
        <end position="143"/>
    </location>
</feature>
<dbReference type="PANTHER" id="PTHR10856">
    <property type="entry name" value="CORONIN"/>
    <property type="match status" value="1"/>
</dbReference>
<keyword evidence="9" id="KW-1185">Reference proteome</keyword>
<dbReference type="InterPro" id="IPR015048">
    <property type="entry name" value="DUF1899"/>
</dbReference>
<evidence type="ECO:0000256" key="4">
    <source>
        <dbReference type="ARBA" id="ARBA00022737"/>
    </source>
</evidence>
<dbReference type="AlphaFoldDB" id="A0A7R9MSL2"/>
<evidence type="ECO:0000256" key="3">
    <source>
        <dbReference type="ARBA" id="ARBA00022574"/>
    </source>
</evidence>
<dbReference type="EMBL" id="CAJPVJ010045892">
    <property type="protein sequence ID" value="CAG2182554.1"/>
    <property type="molecule type" value="Genomic_DNA"/>
</dbReference>
<evidence type="ECO:0000313" key="9">
    <source>
        <dbReference type="Proteomes" id="UP000728032"/>
    </source>
</evidence>
<keyword evidence="4" id="KW-0677">Repeat</keyword>
<reference evidence="8" key="1">
    <citation type="submission" date="2020-11" db="EMBL/GenBank/DDBJ databases">
        <authorList>
            <person name="Tran Van P."/>
        </authorList>
    </citation>
    <scope>NUCLEOTIDE SEQUENCE</scope>
</reference>